<keyword evidence="4 8" id="KW-0949">S-adenosyl-L-methionine</keyword>
<sequence length="220" mass="25069">NPVLSKRARVQSPAQKLRTDLCELLEHRGILWRRNLEHDLPHSWQRHGDLVLLSGDCFCDPLWKQLGTELWMQVASSLGVKRVAKQGRIQNDGWRTPNVTMLLGDDGWVEHVDNGIRYSFDVTKCMFSAGNIVEKQRLSALCCSKETVVDLYAGIGYFTLPFLVHAEAAFVHACEWNPHAVEALRKNLEINQVSHRCQVHEGDNREVGIIHFSGKKKIFC</sequence>
<reference evidence="11" key="1">
    <citation type="journal article" date="2017" name="Nat. Commun.">
        <title>The North American bullfrog draft genome provides insight into hormonal regulation of long noncoding RNA.</title>
        <authorList>
            <person name="Hammond S.A."/>
            <person name="Warren R.L."/>
            <person name="Vandervalk B.P."/>
            <person name="Kucuk E."/>
            <person name="Khan H."/>
            <person name="Gibb E.A."/>
            <person name="Pandoh P."/>
            <person name="Kirk H."/>
            <person name="Zhao Y."/>
            <person name="Jones M."/>
            <person name="Mungall A.J."/>
            <person name="Coope R."/>
            <person name="Pleasance S."/>
            <person name="Moore R.A."/>
            <person name="Holt R.A."/>
            <person name="Round J.M."/>
            <person name="Ohora S."/>
            <person name="Walle B.V."/>
            <person name="Veldhoen N."/>
            <person name="Helbing C.C."/>
            <person name="Birol I."/>
        </authorList>
    </citation>
    <scope>NUCLEOTIDE SEQUENCE [LARGE SCALE GENOMIC DNA]</scope>
</reference>
<evidence type="ECO:0000259" key="9">
    <source>
        <dbReference type="PROSITE" id="PS51684"/>
    </source>
</evidence>
<dbReference type="Pfam" id="PF25133">
    <property type="entry name" value="TYW2_N_2"/>
    <property type="match status" value="1"/>
</dbReference>
<evidence type="ECO:0000256" key="7">
    <source>
        <dbReference type="ARBA" id="ARBA00049400"/>
    </source>
</evidence>
<dbReference type="SUPFAM" id="SSF53335">
    <property type="entry name" value="S-adenosyl-L-methionine-dependent methyltransferases"/>
    <property type="match status" value="1"/>
</dbReference>
<dbReference type="InterPro" id="IPR056744">
    <property type="entry name" value="TRM5/TYW2-like_N"/>
</dbReference>
<feature type="non-terminal residue" evidence="10">
    <location>
        <position position="1"/>
    </location>
</feature>
<dbReference type="PROSITE" id="PS51687">
    <property type="entry name" value="SAM_MT_RNA_M5U"/>
    <property type="match status" value="1"/>
</dbReference>
<evidence type="ECO:0000256" key="2">
    <source>
        <dbReference type="ARBA" id="ARBA00022603"/>
    </source>
</evidence>
<comment type="similarity">
    <text evidence="8">Belongs to the class I-like SAM-binding methyltransferase superfamily. RNA M5U methyltransferase family.</text>
</comment>
<gene>
    <name evidence="10" type="ORF">AB205_0046970</name>
</gene>
<evidence type="ECO:0000256" key="8">
    <source>
        <dbReference type="PROSITE-ProRule" id="PRU01024"/>
    </source>
</evidence>
<dbReference type="GO" id="GO:0102522">
    <property type="term" value="F:tRNA 4-demethylwyosine alpha-amino-alpha-carboxypropyltransferase activity"/>
    <property type="evidence" value="ECO:0007669"/>
    <property type="project" value="UniProtKB-EC"/>
</dbReference>
<proteinExistence type="inferred from homology"/>
<evidence type="ECO:0000313" key="10">
    <source>
        <dbReference type="EMBL" id="PIO24094.1"/>
    </source>
</evidence>
<dbReference type="OrthoDB" id="408788at2759"/>
<dbReference type="Gene3D" id="3.30.300.110">
    <property type="entry name" value="Met-10+ protein-like domains"/>
    <property type="match status" value="1"/>
</dbReference>
<dbReference type="Proteomes" id="UP000228934">
    <property type="component" value="Unassembled WGS sequence"/>
</dbReference>
<organism evidence="10 11">
    <name type="scientific">Aquarana catesbeiana</name>
    <name type="common">American bullfrog</name>
    <name type="synonym">Rana catesbeiana</name>
    <dbReference type="NCBI Taxonomy" id="8400"/>
    <lineage>
        <taxon>Eukaryota</taxon>
        <taxon>Metazoa</taxon>
        <taxon>Chordata</taxon>
        <taxon>Craniata</taxon>
        <taxon>Vertebrata</taxon>
        <taxon>Euteleostomi</taxon>
        <taxon>Amphibia</taxon>
        <taxon>Batrachia</taxon>
        <taxon>Anura</taxon>
        <taxon>Neobatrachia</taxon>
        <taxon>Ranoidea</taxon>
        <taxon>Ranidae</taxon>
        <taxon>Aquarana</taxon>
    </lineage>
</organism>
<comment type="caution">
    <text evidence="8">Lacks conserved residue(s) required for the propagation of feature annotation.</text>
</comment>
<feature type="binding site" evidence="8">
    <location>
        <position position="175"/>
    </location>
    <ligand>
        <name>S-adenosyl-L-methionine</name>
        <dbReference type="ChEBI" id="CHEBI:59789"/>
    </ligand>
</feature>
<keyword evidence="2 8" id="KW-0489">Methyltransferase</keyword>
<keyword evidence="5" id="KW-0819">tRNA processing</keyword>
<dbReference type="CDD" id="cd02440">
    <property type="entry name" value="AdoMet_MTases"/>
    <property type="match status" value="1"/>
</dbReference>
<feature type="domain" description="SAM-dependent methyltransferase TRM5/TYW2-type" evidence="9">
    <location>
        <begin position="44"/>
        <end position="220"/>
    </location>
</feature>
<comment type="catalytic activity">
    <reaction evidence="7">
        <text>4-demethylwyosine(37) in tRNA(Phe) + S-adenosyl-L-methionine = 4-demethyl-7-[(3S)-3-amino-3-carboxypropyl]wyosine(37) in tRNA(Phe) + S-methyl-5'-thioadenosine + H(+)</text>
        <dbReference type="Rhea" id="RHEA:36355"/>
        <dbReference type="Rhea" id="RHEA-COMP:10164"/>
        <dbReference type="Rhea" id="RHEA-COMP:10378"/>
        <dbReference type="ChEBI" id="CHEBI:15378"/>
        <dbReference type="ChEBI" id="CHEBI:17509"/>
        <dbReference type="ChEBI" id="CHEBI:59789"/>
        <dbReference type="ChEBI" id="CHEBI:64315"/>
        <dbReference type="ChEBI" id="CHEBI:73550"/>
        <dbReference type="EC" id="2.5.1.114"/>
    </reaction>
</comment>
<evidence type="ECO:0000313" key="11">
    <source>
        <dbReference type="Proteomes" id="UP000228934"/>
    </source>
</evidence>
<feature type="binding site" evidence="8">
    <location>
        <position position="152"/>
    </location>
    <ligand>
        <name>S-adenosyl-L-methionine</name>
        <dbReference type="ChEBI" id="CHEBI:59789"/>
    </ligand>
</feature>
<dbReference type="InterPro" id="IPR056743">
    <property type="entry name" value="TRM5-TYW2-like_MTfase"/>
</dbReference>
<comment type="pathway">
    <text evidence="1">tRNA modification; wybutosine-tRNA(Phe) biosynthesis.</text>
</comment>
<name>A0A2G9R898_AQUCT</name>
<evidence type="ECO:0000256" key="6">
    <source>
        <dbReference type="ARBA" id="ARBA00047278"/>
    </source>
</evidence>
<dbReference type="GO" id="GO:0031591">
    <property type="term" value="P:wybutosine biosynthetic process"/>
    <property type="evidence" value="ECO:0007669"/>
    <property type="project" value="TreeGrafter"/>
</dbReference>
<protein>
    <recommendedName>
        <fullName evidence="9">SAM-dependent methyltransferase TRM5/TYW2-type domain-containing protein</fullName>
    </recommendedName>
</protein>
<dbReference type="PANTHER" id="PTHR23245">
    <property type="entry name" value="TRNA METHYLTRANSFERASE"/>
    <property type="match status" value="1"/>
</dbReference>
<comment type="catalytic activity">
    <reaction evidence="6">
        <text>uridine(54) in tRNA + S-adenosyl-L-methionine = 5-methyluridine(54) in tRNA + S-adenosyl-L-homocysteine + H(+)</text>
        <dbReference type="Rhea" id="RHEA:42712"/>
        <dbReference type="Rhea" id="RHEA-COMP:10167"/>
        <dbReference type="Rhea" id="RHEA-COMP:10193"/>
        <dbReference type="ChEBI" id="CHEBI:15378"/>
        <dbReference type="ChEBI" id="CHEBI:57856"/>
        <dbReference type="ChEBI" id="CHEBI:59789"/>
        <dbReference type="ChEBI" id="CHEBI:65315"/>
        <dbReference type="ChEBI" id="CHEBI:74447"/>
        <dbReference type="EC" id="2.1.1.35"/>
    </reaction>
    <physiologicalReaction direction="left-to-right" evidence="6">
        <dbReference type="Rhea" id="RHEA:42713"/>
    </physiologicalReaction>
</comment>
<keyword evidence="11" id="KW-1185">Reference proteome</keyword>
<evidence type="ECO:0000256" key="5">
    <source>
        <dbReference type="ARBA" id="ARBA00022694"/>
    </source>
</evidence>
<dbReference type="EMBL" id="KV958160">
    <property type="protein sequence ID" value="PIO24094.1"/>
    <property type="molecule type" value="Genomic_DNA"/>
</dbReference>
<dbReference type="GO" id="GO:0030488">
    <property type="term" value="P:tRNA methylation"/>
    <property type="evidence" value="ECO:0007669"/>
    <property type="project" value="TreeGrafter"/>
</dbReference>
<dbReference type="PANTHER" id="PTHR23245:SF25">
    <property type="entry name" value="TRNA WYBUTOSINE-SYNTHESIZING PROTEIN 2 HOMOLOG"/>
    <property type="match status" value="1"/>
</dbReference>
<evidence type="ECO:0000256" key="3">
    <source>
        <dbReference type="ARBA" id="ARBA00022679"/>
    </source>
</evidence>
<keyword evidence="3 8" id="KW-0808">Transferase</keyword>
<dbReference type="Gene3D" id="3.40.50.150">
    <property type="entry name" value="Vaccinia Virus protein VP39"/>
    <property type="match status" value="1"/>
</dbReference>
<dbReference type="InterPro" id="IPR030382">
    <property type="entry name" value="MeTrfase_TRM5/TYW2"/>
</dbReference>
<evidence type="ECO:0000256" key="1">
    <source>
        <dbReference type="ARBA" id="ARBA00004797"/>
    </source>
</evidence>
<dbReference type="Pfam" id="PF02475">
    <property type="entry name" value="TRM5-TYW2_MTfase"/>
    <property type="match status" value="1"/>
</dbReference>
<dbReference type="InterPro" id="IPR029063">
    <property type="entry name" value="SAM-dependent_MTases_sf"/>
</dbReference>
<evidence type="ECO:0000256" key="4">
    <source>
        <dbReference type="ARBA" id="ARBA00022691"/>
    </source>
</evidence>
<dbReference type="InterPro" id="IPR010280">
    <property type="entry name" value="U5_MeTrfase_fam"/>
</dbReference>
<dbReference type="FunFam" id="3.30.300.110:FF:000002">
    <property type="entry name" value="tRNA wybutosine-synthesizing protein 2 homolog"/>
    <property type="match status" value="1"/>
</dbReference>
<dbReference type="GO" id="GO:0005737">
    <property type="term" value="C:cytoplasm"/>
    <property type="evidence" value="ECO:0007669"/>
    <property type="project" value="TreeGrafter"/>
</dbReference>
<dbReference type="GO" id="GO:0030697">
    <property type="term" value="F:tRNA (uracil(54)-C5)-methyltransferase activity, S-adenosyl methionine-dependent"/>
    <property type="evidence" value="ECO:0007669"/>
    <property type="project" value="UniProtKB-EC"/>
</dbReference>
<dbReference type="PROSITE" id="PS51684">
    <property type="entry name" value="SAM_MT_TRM5_TYW2"/>
    <property type="match status" value="1"/>
</dbReference>
<accession>A0A2G9R898</accession>
<dbReference type="AlphaFoldDB" id="A0A2G9R898"/>